<dbReference type="PANTHER" id="PTHR43245:SF51">
    <property type="entry name" value="SHORT CHAIN DEHYDROGENASE_REDUCTASE FAMILY 42E, MEMBER 2"/>
    <property type="match status" value="1"/>
</dbReference>
<dbReference type="PANTHER" id="PTHR43245">
    <property type="entry name" value="BIFUNCTIONAL POLYMYXIN RESISTANCE PROTEIN ARNA"/>
    <property type="match status" value="1"/>
</dbReference>
<dbReference type="FunCoup" id="A0A1V8SYE1">
    <property type="interactions" value="690"/>
</dbReference>
<keyword evidence="5" id="KW-1185">Reference proteome</keyword>
<accession>A0A1V8SYE1</accession>
<reference evidence="5" key="1">
    <citation type="submission" date="2017-03" db="EMBL/GenBank/DDBJ databases">
        <title>Genomes of endolithic fungi from Antarctica.</title>
        <authorList>
            <person name="Coleine C."/>
            <person name="Masonjones S."/>
            <person name="Stajich J.E."/>
        </authorList>
    </citation>
    <scope>NUCLEOTIDE SEQUENCE [LARGE SCALE GENOMIC DNA]</scope>
    <source>
        <strain evidence="5">CCFEE 5527</strain>
    </source>
</reference>
<organism evidence="4 5">
    <name type="scientific">Cryoendolithus antarcticus</name>
    <dbReference type="NCBI Taxonomy" id="1507870"/>
    <lineage>
        <taxon>Eukaryota</taxon>
        <taxon>Fungi</taxon>
        <taxon>Dikarya</taxon>
        <taxon>Ascomycota</taxon>
        <taxon>Pezizomycotina</taxon>
        <taxon>Dothideomycetes</taxon>
        <taxon>Dothideomycetidae</taxon>
        <taxon>Cladosporiales</taxon>
        <taxon>Cladosporiaceae</taxon>
        <taxon>Cryoendolithus</taxon>
    </lineage>
</organism>
<dbReference type="GO" id="GO:0016616">
    <property type="term" value="F:oxidoreductase activity, acting on the CH-OH group of donors, NAD or NADP as acceptor"/>
    <property type="evidence" value="ECO:0007669"/>
    <property type="project" value="InterPro"/>
</dbReference>
<gene>
    <name evidence="4" type="ORF">B0A48_10773</name>
</gene>
<dbReference type="AlphaFoldDB" id="A0A1V8SYE1"/>
<keyword evidence="2" id="KW-0560">Oxidoreductase</keyword>
<evidence type="ECO:0000313" key="5">
    <source>
        <dbReference type="Proteomes" id="UP000192596"/>
    </source>
</evidence>
<dbReference type="Proteomes" id="UP000192596">
    <property type="component" value="Unassembled WGS sequence"/>
</dbReference>
<dbReference type="InterPro" id="IPR050177">
    <property type="entry name" value="Lipid_A_modif_metabolic_enz"/>
</dbReference>
<evidence type="ECO:0000259" key="3">
    <source>
        <dbReference type="Pfam" id="PF01073"/>
    </source>
</evidence>
<dbReference type="EMBL" id="NAJO01000022">
    <property type="protein sequence ID" value="OQO04163.1"/>
    <property type="molecule type" value="Genomic_DNA"/>
</dbReference>
<evidence type="ECO:0000256" key="2">
    <source>
        <dbReference type="ARBA" id="ARBA00023002"/>
    </source>
</evidence>
<dbReference type="OrthoDB" id="10058185at2759"/>
<protein>
    <recommendedName>
        <fullName evidence="3">3-beta hydroxysteroid dehydrogenase/isomerase domain-containing protein</fullName>
    </recommendedName>
</protein>
<feature type="domain" description="3-beta hydroxysteroid dehydrogenase/isomerase" evidence="3">
    <location>
        <begin position="15"/>
        <end position="289"/>
    </location>
</feature>
<proteinExistence type="inferred from homology"/>
<evidence type="ECO:0000256" key="1">
    <source>
        <dbReference type="ARBA" id="ARBA00009219"/>
    </source>
</evidence>
<dbReference type="InterPro" id="IPR036291">
    <property type="entry name" value="NAD(P)-bd_dom_sf"/>
</dbReference>
<comment type="similarity">
    <text evidence="1">Belongs to the 3-beta-HSD family.</text>
</comment>
<dbReference type="STRING" id="1507870.A0A1V8SYE1"/>
<dbReference type="InterPro" id="IPR002225">
    <property type="entry name" value="3Beta_OHSteriod_DH/Estase"/>
</dbReference>
<sequence>MAEKQSPVQSLGHVVVTGGTGFLGHNIVSLLQSRGACTKITALDVRPAAKTVEGVEYAFADITDPEAMLNLFQKIKPDAIIHTASPNAHHVDELLYKVNVDGTKALVRAAQQTGVKAFVYTSSASIIHDTRSDLINADESYPIIMGKDQPQYYTTTKAQAELHVIASNRTASHPNFLTCAIRPAALFGPGDVQALPPMLASYYRGQAKFMLGDNENLFDWTEITNVAHAHHLALAALLATHERLASGKSVPLDNERVDGEAFLITNDSPVYFFDFPRKAYAELGDRTPSASVWHINRDLALTLAFLLEWIFWLLKRGSPTLTRQRVQYAVMTRYFCIDKAKKRLGYKPVVSMDEGVKRAVRDALYRGIVPGQDEKHKGNEEILRSGIPGLKV</sequence>
<name>A0A1V8SYE1_9PEZI</name>
<dbReference type="SUPFAM" id="SSF51735">
    <property type="entry name" value="NAD(P)-binding Rossmann-fold domains"/>
    <property type="match status" value="1"/>
</dbReference>
<dbReference type="GO" id="GO:0006694">
    <property type="term" value="P:steroid biosynthetic process"/>
    <property type="evidence" value="ECO:0007669"/>
    <property type="project" value="InterPro"/>
</dbReference>
<dbReference type="Gene3D" id="3.40.50.720">
    <property type="entry name" value="NAD(P)-binding Rossmann-like Domain"/>
    <property type="match status" value="1"/>
</dbReference>
<evidence type="ECO:0000313" key="4">
    <source>
        <dbReference type="EMBL" id="OQO04163.1"/>
    </source>
</evidence>
<comment type="caution">
    <text evidence="4">The sequence shown here is derived from an EMBL/GenBank/DDBJ whole genome shotgun (WGS) entry which is preliminary data.</text>
</comment>
<dbReference type="Pfam" id="PF01073">
    <property type="entry name" value="3Beta_HSD"/>
    <property type="match status" value="1"/>
</dbReference>
<dbReference type="InParanoid" id="A0A1V8SYE1"/>